<evidence type="ECO:0008006" key="3">
    <source>
        <dbReference type="Google" id="ProtNLM"/>
    </source>
</evidence>
<proteinExistence type="predicted"/>
<organism evidence="1 2">
    <name type="scientific">Actinoplanes lutulentus</name>
    <dbReference type="NCBI Taxonomy" id="1287878"/>
    <lineage>
        <taxon>Bacteria</taxon>
        <taxon>Bacillati</taxon>
        <taxon>Actinomycetota</taxon>
        <taxon>Actinomycetes</taxon>
        <taxon>Micromonosporales</taxon>
        <taxon>Micromonosporaceae</taxon>
        <taxon>Actinoplanes</taxon>
    </lineage>
</organism>
<evidence type="ECO:0000313" key="2">
    <source>
        <dbReference type="Proteomes" id="UP000249341"/>
    </source>
</evidence>
<keyword evidence="2" id="KW-1185">Reference proteome</keyword>
<reference evidence="1 2" key="1">
    <citation type="submission" date="2018-06" db="EMBL/GenBank/DDBJ databases">
        <title>Genomic Encyclopedia of Type Strains, Phase III (KMG-III): the genomes of soil and plant-associated and newly described type strains.</title>
        <authorList>
            <person name="Whitman W."/>
        </authorList>
    </citation>
    <scope>NUCLEOTIDE SEQUENCE [LARGE SCALE GENOMIC DNA]</scope>
    <source>
        <strain evidence="1 2">CGMCC 4.7090</strain>
    </source>
</reference>
<evidence type="ECO:0000313" key="1">
    <source>
        <dbReference type="EMBL" id="RAK34478.1"/>
    </source>
</evidence>
<dbReference type="RefSeq" id="WP_111651154.1">
    <property type="nucleotide sequence ID" value="NZ_JACHWI010000011.1"/>
</dbReference>
<dbReference type="Pfam" id="PF05954">
    <property type="entry name" value="Phage_GPD"/>
    <property type="match status" value="1"/>
</dbReference>
<comment type="caution">
    <text evidence="1">The sequence shown here is derived from an EMBL/GenBank/DDBJ whole genome shotgun (WGS) entry which is preliminary data.</text>
</comment>
<sequence>MRLEQLDGRHDGFYVPAFTIRVAGEDVLHDLFLAVTSVTVDLKEKAAAHFTFTVANAFDWQTRQFQATRRRQQVDLLELFRFGSTVEIAMGYGDRSELTPLLTGLLTDITTDFGAARAPELTISGYDDLYPLTVGKATRHWENKPDSTAVQDLVTAARIRADIRTTTPSKPRIDQNNECEMSFLVKLAERNGVTFYERDRTLYFGPRRNDLADVVELAWGQGLLGFRPEASLTGQVSEVRVHGRSADTGAAIVGRARRGQETGRDSRARSGGERLVTALGTDPVLNLRAAVRTQAEADTRAKAVLEERAQSFLTGSGESVGLPELLPDTNVTIGGLGPAFSKTYYIGAATHRIDAGGYRTTFTVQETTV</sequence>
<dbReference type="OrthoDB" id="1907165at2"/>
<accession>A0A327Z7X4</accession>
<name>A0A327Z7X4_9ACTN</name>
<dbReference type="EMBL" id="QLMJ01000011">
    <property type="protein sequence ID" value="RAK34478.1"/>
    <property type="molecule type" value="Genomic_DNA"/>
</dbReference>
<dbReference type="AlphaFoldDB" id="A0A327Z7X4"/>
<gene>
    <name evidence="1" type="ORF">B0I29_11177</name>
</gene>
<dbReference type="Proteomes" id="UP000249341">
    <property type="component" value="Unassembled WGS sequence"/>
</dbReference>
<protein>
    <recommendedName>
        <fullName evidence="3">Phage protein D</fullName>
    </recommendedName>
</protein>
<dbReference type="SUPFAM" id="SSF69279">
    <property type="entry name" value="Phage tail proteins"/>
    <property type="match status" value="1"/>
</dbReference>